<dbReference type="Pfam" id="PF00339">
    <property type="entry name" value="Arrestin_N"/>
    <property type="match status" value="1"/>
</dbReference>
<dbReference type="Pfam" id="PF02752">
    <property type="entry name" value="Arrestin_C"/>
    <property type="match status" value="1"/>
</dbReference>
<accession>A0AAV7LD25</accession>
<reference evidence="4" key="1">
    <citation type="journal article" date="2022" name="bioRxiv">
        <title>Sequencing and chromosome-scale assembly of the giantPleurodeles waltlgenome.</title>
        <authorList>
            <person name="Brown T."/>
            <person name="Elewa A."/>
            <person name="Iarovenko S."/>
            <person name="Subramanian E."/>
            <person name="Araus A.J."/>
            <person name="Petzold A."/>
            <person name="Susuki M."/>
            <person name="Suzuki K.-i.T."/>
            <person name="Hayashi T."/>
            <person name="Toyoda A."/>
            <person name="Oliveira C."/>
            <person name="Osipova E."/>
            <person name="Leigh N.D."/>
            <person name="Simon A."/>
            <person name="Yun M.H."/>
        </authorList>
    </citation>
    <scope>NUCLEOTIDE SEQUENCE</scope>
    <source>
        <strain evidence="4">20211129_DDA</strain>
        <tissue evidence="4">Liver</tissue>
    </source>
</reference>
<dbReference type="PANTHER" id="PTHR11188">
    <property type="entry name" value="ARRESTIN DOMAIN CONTAINING PROTEIN"/>
    <property type="match status" value="1"/>
</dbReference>
<comment type="similarity">
    <text evidence="1">Belongs to the arrestin family.</text>
</comment>
<evidence type="ECO:0000313" key="5">
    <source>
        <dbReference type="Proteomes" id="UP001066276"/>
    </source>
</evidence>
<dbReference type="InterPro" id="IPR014752">
    <property type="entry name" value="Arrestin-like_C"/>
</dbReference>
<dbReference type="AlphaFoldDB" id="A0AAV7LD25"/>
<dbReference type="EMBL" id="JANPWB010000016">
    <property type="protein sequence ID" value="KAJ1085520.1"/>
    <property type="molecule type" value="Genomic_DNA"/>
</dbReference>
<organism evidence="4 5">
    <name type="scientific">Pleurodeles waltl</name>
    <name type="common">Iberian ribbed newt</name>
    <dbReference type="NCBI Taxonomy" id="8319"/>
    <lineage>
        <taxon>Eukaryota</taxon>
        <taxon>Metazoa</taxon>
        <taxon>Chordata</taxon>
        <taxon>Craniata</taxon>
        <taxon>Vertebrata</taxon>
        <taxon>Euteleostomi</taxon>
        <taxon>Amphibia</taxon>
        <taxon>Batrachia</taxon>
        <taxon>Caudata</taxon>
        <taxon>Salamandroidea</taxon>
        <taxon>Salamandridae</taxon>
        <taxon>Pleurodelinae</taxon>
        <taxon>Pleurodeles</taxon>
    </lineage>
</organism>
<comment type="caution">
    <text evidence="4">The sequence shown here is derived from an EMBL/GenBank/DDBJ whole genome shotgun (WGS) entry which is preliminary data.</text>
</comment>
<dbReference type="Proteomes" id="UP001066276">
    <property type="component" value="Chromosome 12"/>
</dbReference>
<evidence type="ECO:0000256" key="2">
    <source>
        <dbReference type="ARBA" id="ARBA00023305"/>
    </source>
</evidence>
<name>A0AAV7LD25_PLEWA</name>
<dbReference type="GO" id="GO:0007601">
    <property type="term" value="P:visual perception"/>
    <property type="evidence" value="ECO:0007669"/>
    <property type="project" value="UniProtKB-KW"/>
</dbReference>
<proteinExistence type="inferred from homology"/>
<dbReference type="PANTHER" id="PTHR11188:SF48">
    <property type="entry name" value="ARRESTIN DOMAIN-CONTAINING PROTEIN 2"/>
    <property type="match status" value="1"/>
</dbReference>
<evidence type="ECO:0000259" key="3">
    <source>
        <dbReference type="SMART" id="SM01017"/>
    </source>
</evidence>
<feature type="domain" description="Arrestin C-terminal-like" evidence="3">
    <location>
        <begin position="180"/>
        <end position="307"/>
    </location>
</feature>
<dbReference type="GO" id="GO:0015031">
    <property type="term" value="P:protein transport"/>
    <property type="evidence" value="ECO:0007669"/>
    <property type="project" value="TreeGrafter"/>
</dbReference>
<dbReference type="GO" id="GO:0005886">
    <property type="term" value="C:plasma membrane"/>
    <property type="evidence" value="ECO:0007669"/>
    <property type="project" value="TreeGrafter"/>
</dbReference>
<dbReference type="InterPro" id="IPR014756">
    <property type="entry name" value="Ig_E-set"/>
</dbReference>
<dbReference type="GO" id="GO:0005737">
    <property type="term" value="C:cytoplasm"/>
    <property type="evidence" value="ECO:0007669"/>
    <property type="project" value="TreeGrafter"/>
</dbReference>
<dbReference type="InterPro" id="IPR011021">
    <property type="entry name" value="Arrestin-like_N"/>
</dbReference>
<keyword evidence="2" id="KW-0716">Sensory transduction</keyword>
<dbReference type="InterPro" id="IPR050357">
    <property type="entry name" value="Arrestin_domain-protein"/>
</dbReference>
<evidence type="ECO:0000313" key="4">
    <source>
        <dbReference type="EMBL" id="KAJ1085520.1"/>
    </source>
</evidence>
<protein>
    <recommendedName>
        <fullName evidence="3">Arrestin C-terminal-like domain-containing protein</fullName>
    </recommendedName>
</protein>
<dbReference type="Gene3D" id="2.60.40.640">
    <property type="match status" value="2"/>
</dbReference>
<keyword evidence="5" id="KW-1185">Reference proteome</keyword>
<evidence type="ECO:0000256" key="1">
    <source>
        <dbReference type="ARBA" id="ARBA00005298"/>
    </source>
</evidence>
<keyword evidence="2" id="KW-0844">Vision</keyword>
<dbReference type="SMART" id="SM01017">
    <property type="entry name" value="Arrestin_C"/>
    <property type="match status" value="1"/>
</dbReference>
<gene>
    <name evidence="4" type="ORF">NDU88_005651</name>
</gene>
<dbReference type="InterPro" id="IPR011022">
    <property type="entry name" value="Arrestin_C-like"/>
</dbReference>
<sequence>MIFDKVKRFLVTLDCPEPESTPVFSGGDTVTGRVLLELGAETKVESIKLHAQGLAQVHWSESYSTNPNVPNSQDHSDKVVYLDHQEMLLQTDNEGLTVLQPGKHEFPFTFELPDNAVTSFEGRLGSVRYWVKAKLHRPWATVKKAKVDFTVLQPIDINTPALLAPQAGTKEKNAHAWHCNLGQVSVNAKTDRKGYTAGEVIPIFAEINNGTSKAVVPKVAIMQTQTFVARGATTQKKTIVATMVGEAVAPGKRETWHGRALKVPPLSPSITQCRIIRVEYALKVCVEIPKSSTLLLELPLVIATIPLHAGGSQTSDISGQYSVNLDWLRGTIPELPEPPPAYSAIASNDDYAYTASPPVQDTFNGPLEGPFYTYIQEFQNRPPPLYSEVDPNPIEGVSLRCSAS</sequence>
<dbReference type="SUPFAM" id="SSF81296">
    <property type="entry name" value="E set domains"/>
    <property type="match status" value="2"/>
</dbReference>